<comment type="caution">
    <text evidence="1">The sequence shown here is derived from an EMBL/GenBank/DDBJ whole genome shotgun (WGS) entry which is preliminary data.</text>
</comment>
<protein>
    <submittedName>
        <fullName evidence="1">Uncharacterized protein</fullName>
    </submittedName>
</protein>
<name>A0A2A4WX80_9GAMM</name>
<dbReference type="Proteomes" id="UP000218767">
    <property type="component" value="Unassembled WGS sequence"/>
</dbReference>
<organism evidence="1 2">
    <name type="scientific">SAR86 cluster bacterium</name>
    <dbReference type="NCBI Taxonomy" id="2030880"/>
    <lineage>
        <taxon>Bacteria</taxon>
        <taxon>Pseudomonadati</taxon>
        <taxon>Pseudomonadota</taxon>
        <taxon>Gammaproteobacteria</taxon>
        <taxon>SAR86 cluster</taxon>
    </lineage>
</organism>
<reference evidence="2" key="1">
    <citation type="submission" date="2017-08" db="EMBL/GenBank/DDBJ databases">
        <title>A dynamic microbial community with high functional redundancy inhabits the cold, oxic subseafloor aquifer.</title>
        <authorList>
            <person name="Tully B.J."/>
            <person name="Wheat C.G."/>
            <person name="Glazer B.T."/>
            <person name="Huber J.A."/>
        </authorList>
    </citation>
    <scope>NUCLEOTIDE SEQUENCE [LARGE SCALE GENOMIC DNA]</scope>
</reference>
<dbReference type="EMBL" id="NVUL01000085">
    <property type="protein sequence ID" value="PCI75018.1"/>
    <property type="molecule type" value="Genomic_DNA"/>
</dbReference>
<gene>
    <name evidence="1" type="ORF">COB20_13890</name>
</gene>
<evidence type="ECO:0000313" key="1">
    <source>
        <dbReference type="EMBL" id="PCI75018.1"/>
    </source>
</evidence>
<dbReference type="AlphaFoldDB" id="A0A2A4WX80"/>
<proteinExistence type="predicted"/>
<sequence length="399" mass="43237">MSAAQNAMNTLNSQWYNILVSQLGNGLDPSTFQLIQAYEAAGTTSEWLWNIFDAVPPASISNYYNPTQLNHFSQDYAGVSSALIPQGQLQFEEDMGSSYTAWNNYKKTISPIPTSPLEWINAFTNWANVNLQQSIVTKAINDYKSMLTDPIVVAQNMLLQLQYAAKNPGIYAYTTTYNQLQVALNKSEPGKVTLDSSTDSSDISHTWAKTEVGGFFDIFAGAGDSSYDKYTTQVSQAGVKIEASFDKVANFSGSPLYEPSGDVELQNYTPWFNSAALHEGYSDKSNNTWKSGDAINWNSTFGPNGNLPRITGALIIVDGINLSLTSNCELDSGDRTTFKAAAEGGIWPFFEASGSGGWNTTTTFDDSGNVTVSSVCAAGNPQILGAIVTPITDLWKANS</sequence>
<evidence type="ECO:0000313" key="2">
    <source>
        <dbReference type="Proteomes" id="UP000218767"/>
    </source>
</evidence>
<accession>A0A2A4WX80</accession>